<sequence>MDRTKRMITARVLEQYRACPEAFADDVTDEVPSPVRKQVSEVRKKEVRFPKKANLPAKKLLDRQRVDTQAVLNAIRGKVKQQSKAQPEPPIAARKYTGWNQS</sequence>
<accession>A0ABW0MRR2</accession>
<protein>
    <submittedName>
        <fullName evidence="2">Uncharacterized protein</fullName>
    </submittedName>
</protein>
<evidence type="ECO:0000256" key="1">
    <source>
        <dbReference type="SAM" id="MobiDB-lite"/>
    </source>
</evidence>
<organism evidence="2 3">
    <name type="scientific">Massilia suwonensis</name>
    <dbReference type="NCBI Taxonomy" id="648895"/>
    <lineage>
        <taxon>Bacteria</taxon>
        <taxon>Pseudomonadati</taxon>
        <taxon>Pseudomonadota</taxon>
        <taxon>Betaproteobacteria</taxon>
        <taxon>Burkholderiales</taxon>
        <taxon>Oxalobacteraceae</taxon>
        <taxon>Telluria group</taxon>
        <taxon>Massilia</taxon>
    </lineage>
</organism>
<proteinExistence type="predicted"/>
<name>A0ABW0MRR2_9BURK</name>
<reference evidence="3" key="1">
    <citation type="journal article" date="2019" name="Int. J. Syst. Evol. Microbiol.">
        <title>The Global Catalogue of Microorganisms (GCM) 10K type strain sequencing project: providing services to taxonomists for standard genome sequencing and annotation.</title>
        <authorList>
            <consortium name="The Broad Institute Genomics Platform"/>
            <consortium name="The Broad Institute Genome Sequencing Center for Infectious Disease"/>
            <person name="Wu L."/>
            <person name="Ma J."/>
        </authorList>
    </citation>
    <scope>NUCLEOTIDE SEQUENCE [LARGE SCALE GENOMIC DNA]</scope>
    <source>
        <strain evidence="3">CCUG 43111</strain>
    </source>
</reference>
<feature type="region of interest" description="Disordered" evidence="1">
    <location>
        <begin position="78"/>
        <end position="102"/>
    </location>
</feature>
<keyword evidence="3" id="KW-1185">Reference proteome</keyword>
<evidence type="ECO:0000313" key="3">
    <source>
        <dbReference type="Proteomes" id="UP001596101"/>
    </source>
</evidence>
<dbReference type="RefSeq" id="WP_379760233.1">
    <property type="nucleotide sequence ID" value="NZ_JBHSMR010000014.1"/>
</dbReference>
<comment type="caution">
    <text evidence="2">The sequence shown here is derived from an EMBL/GenBank/DDBJ whole genome shotgun (WGS) entry which is preliminary data.</text>
</comment>
<dbReference type="Proteomes" id="UP001596101">
    <property type="component" value="Unassembled WGS sequence"/>
</dbReference>
<gene>
    <name evidence="2" type="ORF">ACFPQ5_20415</name>
</gene>
<evidence type="ECO:0000313" key="2">
    <source>
        <dbReference type="EMBL" id="MFC5480573.1"/>
    </source>
</evidence>
<dbReference type="EMBL" id="JBHSMR010000014">
    <property type="protein sequence ID" value="MFC5480573.1"/>
    <property type="molecule type" value="Genomic_DNA"/>
</dbReference>